<dbReference type="RefSeq" id="WP_002964414.1">
    <property type="nucleotide sequence ID" value="NZ_EQ999546.1"/>
</dbReference>
<dbReference type="PROSITE" id="PS51274">
    <property type="entry name" value="GATASE_COBBQ"/>
    <property type="match status" value="1"/>
</dbReference>
<evidence type="ECO:0000256" key="3">
    <source>
        <dbReference type="ARBA" id="ARBA00022573"/>
    </source>
</evidence>
<evidence type="ECO:0000256" key="4">
    <source>
        <dbReference type="ARBA" id="ARBA00022598"/>
    </source>
</evidence>
<evidence type="ECO:0000313" key="12">
    <source>
        <dbReference type="EMBL" id="EEZ31407.1"/>
    </source>
</evidence>
<comment type="catalytic activity">
    <reaction evidence="9">
        <text>hydrogenobyrinate + 2 L-glutamine + 2 ATP + 2 H2O = hydrogenobyrinate a,c-diamide + 2 L-glutamate + 2 ADP + 2 phosphate + 2 H(+)</text>
        <dbReference type="Rhea" id="RHEA:12544"/>
        <dbReference type="ChEBI" id="CHEBI:15377"/>
        <dbReference type="ChEBI" id="CHEBI:15378"/>
        <dbReference type="ChEBI" id="CHEBI:29985"/>
        <dbReference type="ChEBI" id="CHEBI:30616"/>
        <dbReference type="ChEBI" id="CHEBI:43474"/>
        <dbReference type="ChEBI" id="CHEBI:58359"/>
        <dbReference type="ChEBI" id="CHEBI:77873"/>
        <dbReference type="ChEBI" id="CHEBI:77874"/>
        <dbReference type="ChEBI" id="CHEBI:456216"/>
        <dbReference type="EC" id="6.3.5.9"/>
    </reaction>
</comment>
<keyword evidence="6 9" id="KW-0067">ATP-binding</keyword>
<comment type="miscellaneous">
    <text evidence="9">The a and c carboxylates of hydrogenobyrinate are activated for nucleophilic attack via formation of a phosphorylated intermediate by ATP. CobB catalyzes first the amidation of the c-carboxylate, and then that of the a-carboxylate.</text>
</comment>
<dbReference type="AlphaFoldDB" id="A0A0E1XDK9"/>
<evidence type="ECO:0000256" key="7">
    <source>
        <dbReference type="ARBA" id="ARBA00022842"/>
    </source>
</evidence>
<dbReference type="HOGENOM" id="CLU_022752_0_0_5"/>
<dbReference type="Proteomes" id="UP000004659">
    <property type="component" value="Unassembled WGS sequence"/>
</dbReference>
<keyword evidence="4 9" id="KW-0436">Ligase</keyword>
<dbReference type="UniPathway" id="UPA00148">
    <property type="reaction ID" value="UER00220"/>
</dbReference>
<dbReference type="Pfam" id="PF07685">
    <property type="entry name" value="GATase_3"/>
    <property type="match status" value="1"/>
</dbReference>
<evidence type="ECO:0000256" key="8">
    <source>
        <dbReference type="ARBA" id="ARBA00022962"/>
    </source>
</evidence>
<comment type="similarity">
    <text evidence="2">Belongs to the CobB/CobQ family. CobQ subfamily.</text>
</comment>
<dbReference type="GO" id="GO:0009236">
    <property type="term" value="P:cobalamin biosynthetic process"/>
    <property type="evidence" value="ECO:0007669"/>
    <property type="project" value="UniProtKB-UniRule"/>
</dbReference>
<sequence>MKGFMIAAPASGSGKTTVTLGLLRALKRRGEVLAPVKAGPDYIDPAYHRAASGVDCFNLDPWAMRPELISALSSRMTESGARVLVAEGMMGLFDGAIDGKGSSADLARLLDLPVVLVVDCARQSHSIAALVWGFSQFRKDVLIEGVILNRVGSPRHEAMLRGALAPLGVPVLGALPRDPALSLPERHLGLVQADEHAGLESFLEQAADVMEAHIDMDALQTIWLRPKRYDAMANVARLKPLGNRIAVARDDAFAFAYMHLFEGWRRRGAEISFFSPLADEAPKADADAIYLPGGYPELHAQRLAGASRFRTAIGDAAARGVTVYGECGGYMVLGKTLEDAAGVHHPMLGLLPLETSFARRKLHLGYRLLEPLGGLPWDMPLKAHEFHYASIVREEKADRLFRVRDASGENLGEAGLRVGSVSGSFMHVIDFSGEAA</sequence>
<evidence type="ECO:0000256" key="6">
    <source>
        <dbReference type="ARBA" id="ARBA00022840"/>
    </source>
</evidence>
<organism evidence="12">
    <name type="scientific">Brucella pinnipedialis M292/94/1</name>
    <dbReference type="NCBI Taxonomy" id="520462"/>
    <lineage>
        <taxon>Bacteria</taxon>
        <taxon>Pseudomonadati</taxon>
        <taxon>Pseudomonadota</taxon>
        <taxon>Alphaproteobacteria</taxon>
        <taxon>Hyphomicrobiales</taxon>
        <taxon>Brucellaceae</taxon>
        <taxon>Brucella/Ochrobactrum group</taxon>
        <taxon>Brucella</taxon>
    </lineage>
</organism>
<comment type="domain">
    <text evidence="9">Comprises of two domains. The C-terminal domain contains the binding site for glutamine and catalyzes the hydrolysis of this substrate to glutamate and ammonia. The N-terminal domain is anticipated to bind ATP and hydrogenobyrinate and catalyzes the ultimate synthesis of the diamide product. The ammonia produced via the glutaminase domain is probably translocated to the adjacent domain via a molecular tunnel, where it reacts with an activated intermediate.</text>
</comment>
<name>A0A0E1XDK9_9HYPH</name>
<feature type="active site" description="Nucleophile" evidence="9">
    <location>
        <position position="327"/>
    </location>
</feature>
<dbReference type="InterPro" id="IPR002586">
    <property type="entry name" value="CobQ/CobB/MinD/ParA_Nub-bd_dom"/>
</dbReference>
<dbReference type="SMR" id="A0A0E1XDK9"/>
<evidence type="ECO:0000256" key="5">
    <source>
        <dbReference type="ARBA" id="ARBA00022741"/>
    </source>
</evidence>
<dbReference type="HAMAP" id="MF_00027">
    <property type="entry name" value="CobB_CbiA"/>
    <property type="match status" value="1"/>
</dbReference>
<feature type="site" description="Increases nucleophilicity of active site Cys" evidence="9">
    <location>
        <position position="427"/>
    </location>
</feature>
<dbReference type="EC" id="6.3.5.9" evidence="9"/>
<dbReference type="Pfam" id="PF01656">
    <property type="entry name" value="CbiA"/>
    <property type="match status" value="1"/>
</dbReference>
<evidence type="ECO:0000259" key="10">
    <source>
        <dbReference type="Pfam" id="PF01656"/>
    </source>
</evidence>
<dbReference type="SUPFAM" id="SSF52317">
    <property type="entry name" value="Class I glutamine amidotransferase-like"/>
    <property type="match status" value="1"/>
</dbReference>
<dbReference type="InterPro" id="IPR011698">
    <property type="entry name" value="GATase_3"/>
</dbReference>
<dbReference type="GO" id="GO:0005524">
    <property type="term" value="F:ATP binding"/>
    <property type="evidence" value="ECO:0007669"/>
    <property type="project" value="UniProtKB-UniRule"/>
</dbReference>
<dbReference type="NCBIfam" id="NF002204">
    <property type="entry name" value="PRK01077.1"/>
    <property type="match status" value="1"/>
</dbReference>
<accession>A0A0E1XDK9</accession>
<dbReference type="PANTHER" id="PTHR43873">
    <property type="entry name" value="COBYRINATE A,C-DIAMIDE SYNTHASE"/>
    <property type="match status" value="1"/>
</dbReference>
<evidence type="ECO:0000259" key="11">
    <source>
        <dbReference type="Pfam" id="PF07685"/>
    </source>
</evidence>
<dbReference type="GO" id="GO:0043802">
    <property type="term" value="F:hydrogenobyrinic acid a,c-diamide synthase (glutamine-hydrolysing) activity"/>
    <property type="evidence" value="ECO:0007669"/>
    <property type="project" value="UniProtKB-UniRule"/>
</dbReference>
<dbReference type="NCBIfam" id="TIGR00379">
    <property type="entry name" value="cobB"/>
    <property type="match status" value="1"/>
</dbReference>
<comment type="cofactor">
    <cofactor evidence="1 9">
        <name>Mg(2+)</name>
        <dbReference type="ChEBI" id="CHEBI:18420"/>
    </cofactor>
</comment>
<dbReference type="InterPro" id="IPR029062">
    <property type="entry name" value="Class_I_gatase-like"/>
</dbReference>
<keyword evidence="7 9" id="KW-0460">Magnesium</keyword>
<dbReference type="PANTHER" id="PTHR43873:SF1">
    <property type="entry name" value="COBYRINATE A,C-DIAMIDE SYNTHASE"/>
    <property type="match status" value="1"/>
</dbReference>
<dbReference type="GO" id="GO:0042242">
    <property type="term" value="F:cobyrinic acid a,c-diamide synthase activity"/>
    <property type="evidence" value="ECO:0007669"/>
    <property type="project" value="InterPro"/>
</dbReference>
<keyword evidence="8 9" id="KW-0315">Glutamine amidotransferase</keyword>
<comment type="pathway">
    <text evidence="9">Cofactor biosynthesis; adenosylcobalamin biosynthesis; cob(II)yrinate a,c-diamide from precorrin-2 (aerobic route): step 9/10.</text>
</comment>
<dbReference type="Gene3D" id="3.40.50.300">
    <property type="entry name" value="P-loop containing nucleotide triphosphate hydrolases"/>
    <property type="match status" value="1"/>
</dbReference>
<dbReference type="InterPro" id="IPR027417">
    <property type="entry name" value="P-loop_NTPase"/>
</dbReference>
<feature type="domain" description="CobQ/CobB/MinD/ParA nucleotide binding" evidence="10">
    <location>
        <begin position="5"/>
        <end position="188"/>
    </location>
</feature>
<dbReference type="EMBL" id="EQ999546">
    <property type="protein sequence ID" value="EEZ31407.1"/>
    <property type="molecule type" value="Genomic_DNA"/>
</dbReference>
<protein>
    <recommendedName>
        <fullName evidence="9">Hydrogenobyrinate a,c-diamide synthase</fullName>
        <ecNumber evidence="9">6.3.5.9</ecNumber>
    </recommendedName>
    <alternativeName>
        <fullName evidence="9">Hydrogenobyrinic acid a,c-diamide synthase</fullName>
    </alternativeName>
</protein>
<feature type="domain" description="CobB/CobQ-like glutamine amidotransferase" evidence="11">
    <location>
        <begin position="244"/>
        <end position="430"/>
    </location>
</feature>
<evidence type="ECO:0000256" key="1">
    <source>
        <dbReference type="ARBA" id="ARBA00001946"/>
    </source>
</evidence>
<comment type="function">
    <text evidence="9">Catalyzes the ATP-dependent amidation of the two carboxylate groups at positions a and c of hydrogenobyrinate, using either L-glutamine or ammonia as the nitrogen source.</text>
</comment>
<dbReference type="SUPFAM" id="SSF52540">
    <property type="entry name" value="P-loop containing nucleoside triphosphate hydrolases"/>
    <property type="match status" value="1"/>
</dbReference>
<comment type="similarity">
    <text evidence="9">Belongs to the CobB/CbiA family.</text>
</comment>
<reference evidence="12" key="1">
    <citation type="submission" date="2009-01" db="EMBL/GenBank/DDBJ databases">
        <title>The Genome Sequence of Brucella pinnipedialis M292/94/1.</title>
        <authorList>
            <consortium name="The Broad Institute Genome Sequencing Platform"/>
            <person name="Ward D."/>
            <person name="Young S.K."/>
            <person name="Kodira C.D."/>
            <person name="Zeng Q."/>
            <person name="Koehrsen M."/>
            <person name="Alvarado L."/>
            <person name="Berlin A."/>
            <person name="Borenstein D."/>
            <person name="Chen Z."/>
            <person name="Engels R."/>
            <person name="Freedman E."/>
            <person name="Gellesch M."/>
            <person name="Goldberg J."/>
            <person name="Griggs A."/>
            <person name="Gujja S."/>
            <person name="Heiman D."/>
            <person name="Hepburn T."/>
            <person name="Howarth C."/>
            <person name="Jen D."/>
            <person name="Larson L."/>
            <person name="Lewis B."/>
            <person name="Mehta T."/>
            <person name="Park D."/>
            <person name="Pearson M."/>
            <person name="Roberts A."/>
            <person name="Saif S."/>
            <person name="Shea T."/>
            <person name="Shenoy N."/>
            <person name="Sisk P."/>
            <person name="Stolte C."/>
            <person name="Sykes S."/>
            <person name="Walk T."/>
            <person name="White J."/>
            <person name="Yandava C."/>
            <person name="Whatmore A.M."/>
            <person name="Perrett L.L."/>
            <person name="O'Callaghan D."/>
            <person name="Nusbaum C."/>
            <person name="Galagan J."/>
            <person name="Birren B."/>
        </authorList>
    </citation>
    <scope>NUCLEOTIDE SEQUENCE [LARGE SCALE GENOMIC DNA]</scope>
    <source>
        <strain evidence="12">M292/94/1</strain>
    </source>
</reference>
<dbReference type="InterPro" id="IPR004484">
    <property type="entry name" value="CbiA/CobB_synth"/>
</dbReference>
<keyword evidence="3 9" id="KW-0169">Cobalamin biosynthesis</keyword>
<dbReference type="Gene3D" id="3.40.50.880">
    <property type="match status" value="1"/>
</dbReference>
<keyword evidence="5 9" id="KW-0547">Nucleotide-binding</keyword>
<dbReference type="GeneID" id="93016384"/>
<proteinExistence type="inferred from homology"/>
<evidence type="ECO:0000256" key="9">
    <source>
        <dbReference type="HAMAP-Rule" id="MF_00027"/>
    </source>
</evidence>
<gene>
    <name evidence="9" type="primary">cobB</name>
    <name evidence="12" type="ORF">BALG_01527</name>
</gene>
<evidence type="ECO:0000256" key="2">
    <source>
        <dbReference type="ARBA" id="ARBA00006205"/>
    </source>
</evidence>